<accession>A0ABP8SYV1</accession>
<dbReference type="Proteomes" id="UP001500307">
    <property type="component" value="Unassembled WGS sequence"/>
</dbReference>
<dbReference type="Gene3D" id="2.170.150.40">
    <property type="entry name" value="Domain of unknown function (DUF427)"/>
    <property type="match status" value="2"/>
</dbReference>
<dbReference type="EMBL" id="BAABGU010000040">
    <property type="protein sequence ID" value="GAA4578203.1"/>
    <property type="molecule type" value="Genomic_DNA"/>
</dbReference>
<feature type="domain" description="DUF427" evidence="1">
    <location>
        <begin position="142"/>
        <end position="235"/>
    </location>
</feature>
<proteinExistence type="predicted"/>
<gene>
    <name evidence="2" type="ORF">GCM10023176_53600</name>
</gene>
<keyword evidence="3" id="KW-1185">Reference proteome</keyword>
<protein>
    <submittedName>
        <fullName evidence="2">DUF427 domain-containing protein</fullName>
    </submittedName>
</protein>
<reference evidence="3" key="1">
    <citation type="journal article" date="2019" name="Int. J. Syst. Evol. Microbiol.">
        <title>The Global Catalogue of Microorganisms (GCM) 10K type strain sequencing project: providing services to taxonomists for standard genome sequencing and annotation.</title>
        <authorList>
            <consortium name="The Broad Institute Genomics Platform"/>
            <consortium name="The Broad Institute Genome Sequencing Center for Infectious Disease"/>
            <person name="Wu L."/>
            <person name="Ma J."/>
        </authorList>
    </citation>
    <scope>NUCLEOTIDE SEQUENCE [LARGE SCALE GENOMIC DNA]</scope>
    <source>
        <strain evidence="3">JCM 3175</strain>
    </source>
</reference>
<evidence type="ECO:0000313" key="2">
    <source>
        <dbReference type="EMBL" id="GAA4578203.1"/>
    </source>
</evidence>
<evidence type="ECO:0000259" key="1">
    <source>
        <dbReference type="Pfam" id="PF04248"/>
    </source>
</evidence>
<dbReference type="PANTHER" id="PTHR34310">
    <property type="entry name" value="DUF427 DOMAIN PROTEIN (AFU_ORTHOLOGUE AFUA_3G02220)"/>
    <property type="match status" value="1"/>
</dbReference>
<dbReference type="InterPro" id="IPR007361">
    <property type="entry name" value="DUF427"/>
</dbReference>
<sequence>MPDYPKAIAPVDHVEPVPRRIRAFLAGEQVLDTTRARYVWEWPFYPQYYIPIADVNRDLLVDEQRSDESRRGTARMHGLRVGETSRDGCARWYGTDALPGLTDTVRFEWAALDGWFEEDQEIFVHPRNPYARVDALRSSRRVRVELDGTVLAETTSPVLVFETGLPTRYYLNRTDVNFHHLVPSTTATACAYKGRTSDYWSVRIDGTVHPDLAWSYDFPTAALLPIAGLVTFYNEKVDLIVDGERLSRPKTHFS</sequence>
<dbReference type="Pfam" id="PF04248">
    <property type="entry name" value="NTP_transf_9"/>
    <property type="match status" value="2"/>
</dbReference>
<evidence type="ECO:0000313" key="3">
    <source>
        <dbReference type="Proteomes" id="UP001500307"/>
    </source>
</evidence>
<dbReference type="InterPro" id="IPR038694">
    <property type="entry name" value="DUF427_sf"/>
</dbReference>
<dbReference type="PANTHER" id="PTHR34310:SF9">
    <property type="entry name" value="BLR5716 PROTEIN"/>
    <property type="match status" value="1"/>
</dbReference>
<feature type="domain" description="DUF427" evidence="1">
    <location>
        <begin position="21"/>
        <end position="95"/>
    </location>
</feature>
<name>A0ABP8SYV1_9ACTN</name>
<comment type="caution">
    <text evidence="2">The sequence shown here is derived from an EMBL/GenBank/DDBJ whole genome shotgun (WGS) entry which is preliminary data.</text>
</comment>
<organism evidence="2 3">
    <name type="scientific">Micromonospora coerulea</name>
    <dbReference type="NCBI Taxonomy" id="47856"/>
    <lineage>
        <taxon>Bacteria</taxon>
        <taxon>Bacillati</taxon>
        <taxon>Actinomycetota</taxon>
        <taxon>Actinomycetes</taxon>
        <taxon>Micromonosporales</taxon>
        <taxon>Micromonosporaceae</taxon>
        <taxon>Micromonospora</taxon>
    </lineage>
</organism>